<dbReference type="EMBL" id="CP051682">
    <property type="protein sequence ID" value="QJD95493.1"/>
    <property type="molecule type" value="Genomic_DNA"/>
</dbReference>
<proteinExistence type="predicted"/>
<organism evidence="3 4">
    <name type="scientific">Mucilaginibacter robiniae</name>
    <dbReference type="NCBI Taxonomy" id="2728022"/>
    <lineage>
        <taxon>Bacteria</taxon>
        <taxon>Pseudomonadati</taxon>
        <taxon>Bacteroidota</taxon>
        <taxon>Sphingobacteriia</taxon>
        <taxon>Sphingobacteriales</taxon>
        <taxon>Sphingobacteriaceae</taxon>
        <taxon>Mucilaginibacter</taxon>
    </lineage>
</organism>
<keyword evidence="2" id="KW-0732">Signal</keyword>
<evidence type="ECO:0000256" key="2">
    <source>
        <dbReference type="SAM" id="SignalP"/>
    </source>
</evidence>
<feature type="transmembrane region" description="Helical" evidence="1">
    <location>
        <begin position="221"/>
        <end position="239"/>
    </location>
</feature>
<dbReference type="Pfam" id="PF13795">
    <property type="entry name" value="HupE_UreJ_2"/>
    <property type="match status" value="1"/>
</dbReference>
<keyword evidence="1" id="KW-0812">Transmembrane</keyword>
<accession>A0A7L5E3V4</accession>
<feature type="transmembrane region" description="Helical" evidence="1">
    <location>
        <begin position="300"/>
        <end position="318"/>
    </location>
</feature>
<feature type="chain" id="PRO_5029862219" evidence="2">
    <location>
        <begin position="22"/>
        <end position="395"/>
    </location>
</feature>
<protein>
    <submittedName>
        <fullName evidence="3">HupE/UreJ family protein</fullName>
    </submittedName>
</protein>
<feature type="signal peptide" evidence="2">
    <location>
        <begin position="1"/>
        <end position="21"/>
    </location>
</feature>
<dbReference type="KEGG" id="mrob:HH214_06200"/>
<feature type="transmembrane region" description="Helical" evidence="1">
    <location>
        <begin position="375"/>
        <end position="392"/>
    </location>
</feature>
<sequence length="395" mass="43613">MKFKGIVVLFMMLWLAVPAAAHRLNEYLQATTIFLFKDHITLQLRLTPGTDVAGKIMLIIDRNHDGAITEEEQRTYASNVTHELLLWVNGRPKQLQLDSLSFPKLEEVYKGLGDIIISLSASLPPGTSQHTLKLKNHHQRSISVYLVNCLLPNNPDIQVMGQSRTYDQSVYQLSFTTDKALLARASSVSGELEAKQRLIQADNRAVLKTFIFQGIRHILTGYDHLLFIAALVLGANTLWDLVKVVTAFTLAHSITLTLAALRLVQLPEQIVEAGIAASIIFVALQNVFHPAAAQGNSRLAIAFLFGLLHGLGFAGGLLEVMHQMPGVTITLAIIGFTIGVEIGNQVTLLLLFGLLQTLRTSRPNLLLNDRLRRSIQCTLSLSIAMAGIYYFYLAI</sequence>
<dbReference type="Proteomes" id="UP000503278">
    <property type="component" value="Chromosome"/>
</dbReference>
<name>A0A7L5E3V4_9SPHI</name>
<dbReference type="RefSeq" id="WP_169606503.1">
    <property type="nucleotide sequence ID" value="NZ_CP051682.1"/>
</dbReference>
<dbReference type="InterPro" id="IPR032809">
    <property type="entry name" value="Put_HupE_UreJ"/>
</dbReference>
<feature type="transmembrane region" description="Helical" evidence="1">
    <location>
        <begin position="270"/>
        <end position="288"/>
    </location>
</feature>
<reference evidence="3 4" key="1">
    <citation type="submission" date="2020-04" db="EMBL/GenBank/DDBJ databases">
        <title>Genome sequencing of novel species.</title>
        <authorList>
            <person name="Heo J."/>
            <person name="Kim S.-J."/>
            <person name="Kim J.-S."/>
            <person name="Hong S.-B."/>
            <person name="Kwon S.-W."/>
        </authorList>
    </citation>
    <scope>NUCLEOTIDE SEQUENCE [LARGE SCALE GENOMIC DNA]</scope>
    <source>
        <strain evidence="3 4">F39-2</strain>
    </source>
</reference>
<feature type="transmembrane region" description="Helical" evidence="1">
    <location>
        <begin position="330"/>
        <end position="355"/>
    </location>
</feature>
<keyword evidence="4" id="KW-1185">Reference proteome</keyword>
<gene>
    <name evidence="3" type="ORF">HH214_06200</name>
</gene>
<evidence type="ECO:0000313" key="4">
    <source>
        <dbReference type="Proteomes" id="UP000503278"/>
    </source>
</evidence>
<feature type="transmembrane region" description="Helical" evidence="1">
    <location>
        <begin position="244"/>
        <end position="264"/>
    </location>
</feature>
<keyword evidence="1" id="KW-1133">Transmembrane helix</keyword>
<dbReference type="AlphaFoldDB" id="A0A7L5E3V4"/>
<keyword evidence="1" id="KW-0472">Membrane</keyword>
<evidence type="ECO:0000313" key="3">
    <source>
        <dbReference type="EMBL" id="QJD95493.1"/>
    </source>
</evidence>
<evidence type="ECO:0000256" key="1">
    <source>
        <dbReference type="SAM" id="Phobius"/>
    </source>
</evidence>